<evidence type="ECO:0000313" key="2">
    <source>
        <dbReference type="EMBL" id="QXN88838.1"/>
    </source>
</evidence>
<dbReference type="EMBL" id="CP078145">
    <property type="protein sequence ID" value="QXN88838.1"/>
    <property type="molecule type" value="Genomic_DNA"/>
</dbReference>
<sequence>MAPTQHRAEDNSSRATDSEPAPAPSLAQVHNAFDIPTTPDHTLLPAVLAGLRALSRSGTDLEGVDANVE</sequence>
<evidence type="ECO:0000313" key="3">
    <source>
        <dbReference type="Proteomes" id="UP000694257"/>
    </source>
</evidence>
<reference evidence="2 3" key="1">
    <citation type="submission" date="2021-07" db="EMBL/GenBank/DDBJ databases">
        <title>Whole Genome Sequence of Nocardia Iowensis.</title>
        <authorList>
            <person name="Lamm A."/>
            <person name="Collins-Fairclough A.M."/>
            <person name="Bunk B."/>
            <person name="Sproer C."/>
        </authorList>
    </citation>
    <scope>NUCLEOTIDE SEQUENCE [LARGE SCALE GENOMIC DNA]</scope>
    <source>
        <strain evidence="2 3">NRRL 5646</strain>
    </source>
</reference>
<feature type="region of interest" description="Disordered" evidence="1">
    <location>
        <begin position="1"/>
        <end position="40"/>
    </location>
</feature>
<keyword evidence="3" id="KW-1185">Reference proteome</keyword>
<proteinExistence type="predicted"/>
<protein>
    <recommendedName>
        <fullName evidence="4">FXSXX-COOH protein</fullName>
    </recommendedName>
</protein>
<feature type="compositionally biased region" description="Basic and acidic residues" evidence="1">
    <location>
        <begin position="1"/>
        <end position="12"/>
    </location>
</feature>
<evidence type="ECO:0000256" key="1">
    <source>
        <dbReference type="SAM" id="MobiDB-lite"/>
    </source>
</evidence>
<evidence type="ECO:0008006" key="4">
    <source>
        <dbReference type="Google" id="ProtNLM"/>
    </source>
</evidence>
<dbReference type="RefSeq" id="WP_218469721.1">
    <property type="nucleotide sequence ID" value="NZ_BAABJN010000003.1"/>
</dbReference>
<name>A0ABX8RGW0_NOCIO</name>
<gene>
    <name evidence="2" type="ORF">KV110_25015</name>
</gene>
<dbReference type="Proteomes" id="UP000694257">
    <property type="component" value="Chromosome"/>
</dbReference>
<accession>A0ABX8RGW0</accession>
<organism evidence="2 3">
    <name type="scientific">Nocardia iowensis</name>
    <dbReference type="NCBI Taxonomy" id="204891"/>
    <lineage>
        <taxon>Bacteria</taxon>
        <taxon>Bacillati</taxon>
        <taxon>Actinomycetota</taxon>
        <taxon>Actinomycetes</taxon>
        <taxon>Mycobacteriales</taxon>
        <taxon>Nocardiaceae</taxon>
        <taxon>Nocardia</taxon>
    </lineage>
</organism>